<evidence type="ECO:0000313" key="3">
    <source>
        <dbReference type="Proteomes" id="UP000041254"/>
    </source>
</evidence>
<protein>
    <submittedName>
        <fullName evidence="2">Uncharacterized protein</fullName>
    </submittedName>
</protein>
<gene>
    <name evidence="2" type="ORF">Vbra_11421</name>
</gene>
<evidence type="ECO:0000313" key="2">
    <source>
        <dbReference type="EMBL" id="CEL93885.1"/>
    </source>
</evidence>
<dbReference type="InParanoid" id="A0A0G4ED13"/>
<evidence type="ECO:0000256" key="1">
    <source>
        <dbReference type="SAM" id="MobiDB-lite"/>
    </source>
</evidence>
<proteinExistence type="predicted"/>
<reference evidence="2 3" key="1">
    <citation type="submission" date="2014-11" db="EMBL/GenBank/DDBJ databases">
        <authorList>
            <person name="Zhu J."/>
            <person name="Qi W."/>
            <person name="Song R."/>
        </authorList>
    </citation>
    <scope>NUCLEOTIDE SEQUENCE [LARGE SCALE GENOMIC DNA]</scope>
</reference>
<dbReference type="AlphaFoldDB" id="A0A0G4ED13"/>
<sequence>MAFTAKRLGITVFNPQFPPTINVQGIIPCSKIREDKGLVGFTKQPAKTTIRDPPQFSKSVKLQLADGGEGGRQRCRRRHGRGAAV</sequence>
<accession>A0A0G4ED13</accession>
<dbReference type="EMBL" id="CDMY01000198">
    <property type="protein sequence ID" value="CEL93885.1"/>
    <property type="molecule type" value="Genomic_DNA"/>
</dbReference>
<feature type="region of interest" description="Disordered" evidence="1">
    <location>
        <begin position="62"/>
        <end position="85"/>
    </location>
</feature>
<organism evidence="2 3">
    <name type="scientific">Vitrella brassicaformis (strain CCMP3155)</name>
    <dbReference type="NCBI Taxonomy" id="1169540"/>
    <lineage>
        <taxon>Eukaryota</taxon>
        <taxon>Sar</taxon>
        <taxon>Alveolata</taxon>
        <taxon>Colpodellida</taxon>
        <taxon>Vitrellaceae</taxon>
        <taxon>Vitrella</taxon>
    </lineage>
</organism>
<keyword evidence="3" id="KW-1185">Reference proteome</keyword>
<name>A0A0G4ED13_VITBC</name>
<dbReference type="Proteomes" id="UP000041254">
    <property type="component" value="Unassembled WGS sequence"/>
</dbReference>
<dbReference type="VEuPathDB" id="CryptoDB:Vbra_11421"/>
<feature type="compositionally biased region" description="Basic residues" evidence="1">
    <location>
        <begin position="73"/>
        <end position="85"/>
    </location>
</feature>